<evidence type="ECO:0000313" key="5">
    <source>
        <dbReference type="RefSeq" id="XP_008804300.1"/>
    </source>
</evidence>
<dbReference type="InterPro" id="IPR029071">
    <property type="entry name" value="Ubiquitin-like_domsf"/>
</dbReference>
<accession>A0A8B7CQN1</accession>
<dbReference type="SUPFAM" id="SSF52833">
    <property type="entry name" value="Thioredoxin-like"/>
    <property type="match status" value="1"/>
</dbReference>
<dbReference type="Gene3D" id="1.10.8.10">
    <property type="entry name" value="DNA helicase RuvA subunit, C-terminal domain"/>
    <property type="match status" value="1"/>
</dbReference>
<dbReference type="GO" id="GO:0005634">
    <property type="term" value="C:nucleus"/>
    <property type="evidence" value="ECO:0007669"/>
    <property type="project" value="TreeGrafter"/>
</dbReference>
<dbReference type="Pfam" id="PF14555">
    <property type="entry name" value="UBA_4"/>
    <property type="match status" value="1"/>
</dbReference>
<dbReference type="PANTHER" id="PTHR23322">
    <property type="entry name" value="FAS-ASSOCIATED PROTEIN"/>
    <property type="match status" value="1"/>
</dbReference>
<dbReference type="PIRSF" id="PIRSF037991">
    <property type="entry name" value="UCP037991_UBX7/2"/>
    <property type="match status" value="1"/>
</dbReference>
<protein>
    <recommendedName>
        <fullName evidence="1 3">UBX domain-containing protein</fullName>
    </recommendedName>
</protein>
<dbReference type="PANTHER" id="PTHR23322:SF6">
    <property type="entry name" value="UBX DOMAIN-CONTAINING PROTEIN 7"/>
    <property type="match status" value="1"/>
</dbReference>
<feature type="region of interest" description="Disordered" evidence="2">
    <location>
        <begin position="283"/>
        <end position="358"/>
    </location>
</feature>
<dbReference type="Proteomes" id="UP000228380">
    <property type="component" value="Chromosome 17"/>
</dbReference>
<dbReference type="GO" id="GO:0043161">
    <property type="term" value="P:proteasome-mediated ubiquitin-dependent protein catabolic process"/>
    <property type="evidence" value="ECO:0007669"/>
    <property type="project" value="TreeGrafter"/>
</dbReference>
<feature type="domain" description="UBX" evidence="3">
    <location>
        <begin position="361"/>
        <end position="441"/>
    </location>
</feature>
<dbReference type="CDD" id="cd02958">
    <property type="entry name" value="UAS"/>
    <property type="match status" value="1"/>
</dbReference>
<reference evidence="4" key="1">
    <citation type="journal article" date="2019" name="Nat. Commun.">
        <title>Genome-wide association mapping of date palm fruit traits.</title>
        <authorList>
            <person name="Hazzouri K.M."/>
            <person name="Gros-Balthazard M."/>
            <person name="Flowers J.M."/>
            <person name="Copetti D."/>
            <person name="Lemansour A."/>
            <person name="Lebrun M."/>
            <person name="Masmoudi K."/>
            <person name="Ferrand S."/>
            <person name="Dhar M.I."/>
            <person name="Fresquez Z.A."/>
            <person name="Rosas U."/>
            <person name="Zhang J."/>
            <person name="Talag J."/>
            <person name="Lee S."/>
            <person name="Kudrna D."/>
            <person name="Powell R.F."/>
            <person name="Leitch I.J."/>
            <person name="Krueger R.R."/>
            <person name="Wing R.A."/>
            <person name="Amiri K.M.A."/>
            <person name="Purugganan M.D."/>
        </authorList>
    </citation>
    <scope>NUCLEOTIDE SEQUENCE [LARGE SCALE GENOMIC DNA]</scope>
    <source>
        <strain evidence="4">cv. Khalas</strain>
    </source>
</reference>
<organism evidence="4 5">
    <name type="scientific">Phoenix dactylifera</name>
    <name type="common">Date palm</name>
    <dbReference type="NCBI Taxonomy" id="42345"/>
    <lineage>
        <taxon>Eukaryota</taxon>
        <taxon>Viridiplantae</taxon>
        <taxon>Streptophyta</taxon>
        <taxon>Embryophyta</taxon>
        <taxon>Tracheophyta</taxon>
        <taxon>Spermatophyta</taxon>
        <taxon>Magnoliopsida</taxon>
        <taxon>Liliopsida</taxon>
        <taxon>Arecaceae</taxon>
        <taxon>Coryphoideae</taxon>
        <taxon>Phoeniceae</taxon>
        <taxon>Phoenix</taxon>
    </lineage>
</organism>
<dbReference type="KEGG" id="pda:103717618"/>
<proteinExistence type="predicted"/>
<evidence type="ECO:0000313" key="4">
    <source>
        <dbReference type="Proteomes" id="UP000228380"/>
    </source>
</evidence>
<dbReference type="InterPro" id="IPR050730">
    <property type="entry name" value="UBX_domain-protein"/>
</dbReference>
<evidence type="ECO:0000256" key="1">
    <source>
        <dbReference type="PIRNR" id="PIRNR037991"/>
    </source>
</evidence>
<reference evidence="5" key="2">
    <citation type="submission" date="2025-08" db="UniProtKB">
        <authorList>
            <consortium name="RefSeq"/>
        </authorList>
    </citation>
    <scope>IDENTIFICATION</scope>
    <source>
        <tissue evidence="5">Young leaves</tissue>
    </source>
</reference>
<dbReference type="Gene3D" id="3.40.30.10">
    <property type="entry name" value="Glutaredoxin"/>
    <property type="match status" value="1"/>
</dbReference>
<sequence length="443" mass="49572">MESVLLPEEKQRLISSFLEIAAGQTADIAAQFLEATSWKLEEAIQLFYAGNEFGAVPSSSLPPPVNEIPSERENVEVNENVGQGAGDDEVRAPLPVKRDTLYGDPSFIRLHPSSVVAFRNFEEESKRPAVWESDQKAASTSNGSRDNLASLYRPPFALMYQGAFDKAKVEAAVQGKWLLINLQSTEEFSSHMLNRDTWANEAVAQTIRTNFIFWQMYHDASEGKKVCTYYNLATIPAILVIDPITGQKMRAWSGMVQPERLLEDLLPYLDKGPKEHHAILPQKRPREMAKDSKAHTSGMPDKTLVPKYPETLQKTSASLEDTEGPIRSLATNDEPKHEKVAETSSSGKPIYPPLPEEPKGSRELLCRVGIRLPDGRRLQRNFLRKDPVKFLWSFCCSKLEDGGTRPFRFTQAIPGASKVLNYESNLTFEEAGLSNSMISLAWD</sequence>
<dbReference type="InterPro" id="IPR006577">
    <property type="entry name" value="UAS"/>
</dbReference>
<dbReference type="Pfam" id="PF00789">
    <property type="entry name" value="UBX"/>
    <property type="match status" value="1"/>
</dbReference>
<dbReference type="PROSITE" id="PS50033">
    <property type="entry name" value="UBX"/>
    <property type="match status" value="1"/>
</dbReference>
<dbReference type="GeneID" id="103717618"/>
<dbReference type="AlphaFoldDB" id="A0A8B7CQN1"/>
<dbReference type="SMART" id="SM00594">
    <property type="entry name" value="UAS"/>
    <property type="match status" value="1"/>
</dbReference>
<dbReference type="SUPFAM" id="SSF46934">
    <property type="entry name" value="UBA-like"/>
    <property type="match status" value="1"/>
</dbReference>
<gene>
    <name evidence="5" type="primary">LOC103717618</name>
</gene>
<evidence type="ECO:0000259" key="3">
    <source>
        <dbReference type="PROSITE" id="PS50033"/>
    </source>
</evidence>
<dbReference type="GO" id="GO:0043130">
    <property type="term" value="F:ubiquitin binding"/>
    <property type="evidence" value="ECO:0007669"/>
    <property type="project" value="TreeGrafter"/>
</dbReference>
<dbReference type="InterPro" id="IPR036249">
    <property type="entry name" value="Thioredoxin-like_sf"/>
</dbReference>
<name>A0A8B7CQN1_PHODC</name>
<dbReference type="Pfam" id="PF13899">
    <property type="entry name" value="Thioredoxin_7"/>
    <property type="match status" value="1"/>
</dbReference>
<dbReference type="Gene3D" id="3.10.20.90">
    <property type="entry name" value="Phosphatidylinositol 3-kinase Catalytic Subunit, Chain A, domain 1"/>
    <property type="match status" value="1"/>
</dbReference>
<dbReference type="RefSeq" id="XP_008804300.1">
    <property type="nucleotide sequence ID" value="XM_008806078.4"/>
</dbReference>
<dbReference type="SUPFAM" id="SSF54236">
    <property type="entry name" value="Ubiquitin-like"/>
    <property type="match status" value="1"/>
</dbReference>
<dbReference type="InterPro" id="IPR001012">
    <property type="entry name" value="UBX_dom"/>
</dbReference>
<dbReference type="CDD" id="cd01767">
    <property type="entry name" value="UBX"/>
    <property type="match status" value="1"/>
</dbReference>
<evidence type="ECO:0000256" key="2">
    <source>
        <dbReference type="SAM" id="MobiDB-lite"/>
    </source>
</evidence>
<dbReference type="OrthoDB" id="270602at2759"/>
<dbReference type="InterPro" id="IPR017346">
    <property type="entry name" value="UBX_7/2"/>
</dbReference>
<dbReference type="InterPro" id="IPR009060">
    <property type="entry name" value="UBA-like_sf"/>
</dbReference>
<keyword evidence="4" id="KW-1185">Reference proteome</keyword>
<feature type="compositionally biased region" description="Basic and acidic residues" evidence="2">
    <location>
        <begin position="283"/>
        <end position="294"/>
    </location>
</feature>